<dbReference type="Pfam" id="PF05699">
    <property type="entry name" value="Dimer_Tnp_hAT"/>
    <property type="match status" value="1"/>
</dbReference>
<sequence>MEISSREKLAGEFNIFKSEYWKFKIDLDELKAASTSQQSSRRKTPSAVQVKCFLEEASFESTLAESALDAGHSYQSKGIKEKKMFELSKQLDISNIENEILLSYLRESLSRFREAIDEICEWISTTTTGRRRVGNPPGGNLKSLLKYLYGLSEHPPFGRHGLGLAEHELGMLPFAEACEESTFISETFFTFFSCTCTAMTASMKAKFDKYWGECNLLMAFGTIMDPRMKFVVIEFAFPMIYEGDESMQNILYVRSLLFELYEEYTACFEEEVNCTDGTFRAGRSSVGTSNGSRSTQEGGGNKYTGWQDFVAYVPQKTNKKPIKSYLDKYLEQDLEICPAGRPFDVIAWWKNQMKHRILSGSKKTNKKPVKSDLDKYLEDGLEICPTRHPFDVIAWWKNNQMKYRVLSRMVVDILVIPCETSKSIMNFIVHIIKINTIISLISSSLKKFFEKYTPYRANEPANEPSSSIWKKKIQVEFQLELEFEPIKQCWLDFSVFQIFVLDFENTGSWDEDVSAESPYTRLRGIPSWTSSPAVRSPKTCENFQSSGGETEEVAVTPSSPPPFPFILQKGFRLKSRPGSDCASKVEILPRSLFLQWRSQTALLLTSSP</sequence>
<dbReference type="SUPFAM" id="SSF53098">
    <property type="entry name" value="Ribonuclease H-like"/>
    <property type="match status" value="2"/>
</dbReference>
<evidence type="ECO:0000259" key="3">
    <source>
        <dbReference type="Pfam" id="PF14372"/>
    </source>
</evidence>
<dbReference type="Pfam" id="PF14372">
    <property type="entry name" value="hAT-like_RNase-H"/>
    <property type="match status" value="1"/>
</dbReference>
<proteinExistence type="predicted"/>
<dbReference type="InterPro" id="IPR012337">
    <property type="entry name" value="RNaseH-like_sf"/>
</dbReference>
<protein>
    <submittedName>
        <fullName evidence="4">Uncharacterized protein</fullName>
    </submittedName>
</protein>
<dbReference type="InterPro" id="IPR008906">
    <property type="entry name" value="HATC_C_dom"/>
</dbReference>
<feature type="domain" description="HAT C-terminal dimerisation" evidence="2">
    <location>
        <begin position="372"/>
        <end position="423"/>
    </location>
</feature>
<feature type="compositionally biased region" description="Polar residues" evidence="1">
    <location>
        <begin position="536"/>
        <end position="548"/>
    </location>
</feature>
<dbReference type="EMBL" id="JANQDX010000007">
    <property type="protein sequence ID" value="KAL0920859.1"/>
    <property type="molecule type" value="Genomic_DNA"/>
</dbReference>
<comment type="caution">
    <text evidence="4">The sequence shown here is derived from an EMBL/GenBank/DDBJ whole genome shotgun (WGS) entry which is preliminary data.</text>
</comment>
<dbReference type="AlphaFoldDB" id="A0ABD0V7B7"/>
<feature type="domain" description="hAT-like transposase RNase-H fold" evidence="3">
    <location>
        <begin position="196"/>
        <end position="264"/>
    </location>
</feature>
<feature type="region of interest" description="Disordered" evidence="1">
    <location>
        <begin position="536"/>
        <end position="561"/>
    </location>
</feature>
<gene>
    <name evidence="4" type="ORF">M5K25_007874</name>
</gene>
<dbReference type="PANTHER" id="PTHR23272">
    <property type="entry name" value="BED FINGER-RELATED"/>
    <property type="match status" value="1"/>
</dbReference>
<reference evidence="4 5" key="1">
    <citation type="journal article" date="2024" name="Plant Biotechnol. J.">
        <title>Dendrobium thyrsiflorum genome and its molecular insights into genes involved in important horticultural traits.</title>
        <authorList>
            <person name="Chen B."/>
            <person name="Wang J.Y."/>
            <person name="Zheng P.J."/>
            <person name="Li K.L."/>
            <person name="Liang Y.M."/>
            <person name="Chen X.F."/>
            <person name="Zhang C."/>
            <person name="Zhao X."/>
            <person name="He X."/>
            <person name="Zhang G.Q."/>
            <person name="Liu Z.J."/>
            <person name="Xu Q."/>
        </authorList>
    </citation>
    <scope>NUCLEOTIDE SEQUENCE [LARGE SCALE GENOMIC DNA]</scope>
    <source>
        <strain evidence="4">GZMU011</strain>
    </source>
</reference>
<accession>A0ABD0V7B7</accession>
<organism evidence="4 5">
    <name type="scientific">Dendrobium thyrsiflorum</name>
    <name type="common">Pinecone-like raceme dendrobium</name>
    <name type="synonym">Orchid</name>
    <dbReference type="NCBI Taxonomy" id="117978"/>
    <lineage>
        <taxon>Eukaryota</taxon>
        <taxon>Viridiplantae</taxon>
        <taxon>Streptophyta</taxon>
        <taxon>Embryophyta</taxon>
        <taxon>Tracheophyta</taxon>
        <taxon>Spermatophyta</taxon>
        <taxon>Magnoliopsida</taxon>
        <taxon>Liliopsida</taxon>
        <taxon>Asparagales</taxon>
        <taxon>Orchidaceae</taxon>
        <taxon>Epidendroideae</taxon>
        <taxon>Malaxideae</taxon>
        <taxon>Dendrobiinae</taxon>
        <taxon>Dendrobium</taxon>
    </lineage>
</organism>
<evidence type="ECO:0000259" key="2">
    <source>
        <dbReference type="Pfam" id="PF05699"/>
    </source>
</evidence>
<dbReference type="Proteomes" id="UP001552299">
    <property type="component" value="Unassembled WGS sequence"/>
</dbReference>
<evidence type="ECO:0000313" key="5">
    <source>
        <dbReference type="Proteomes" id="UP001552299"/>
    </source>
</evidence>
<dbReference type="PANTHER" id="PTHR23272:SF182">
    <property type="entry name" value="OS09G0381850 PROTEIN"/>
    <property type="match status" value="1"/>
</dbReference>
<evidence type="ECO:0000313" key="4">
    <source>
        <dbReference type="EMBL" id="KAL0920859.1"/>
    </source>
</evidence>
<name>A0ABD0V7B7_DENTH</name>
<dbReference type="InterPro" id="IPR025525">
    <property type="entry name" value="hAT-like_transposase_RNase-H"/>
</dbReference>
<evidence type="ECO:0000256" key="1">
    <source>
        <dbReference type="SAM" id="MobiDB-lite"/>
    </source>
</evidence>
<keyword evidence="5" id="KW-1185">Reference proteome</keyword>